<keyword evidence="9 10" id="KW-0472">Membrane</keyword>
<dbReference type="SUPFAM" id="SSF52540">
    <property type="entry name" value="P-loop containing nucleoside triphosphate hydrolases"/>
    <property type="match status" value="1"/>
</dbReference>
<feature type="transmembrane region" description="Helical" evidence="10">
    <location>
        <begin position="131"/>
        <end position="150"/>
    </location>
</feature>
<dbReference type="InterPro" id="IPR039421">
    <property type="entry name" value="Type_1_exporter"/>
</dbReference>
<keyword evidence="3" id="KW-1003">Cell membrane</keyword>
<dbReference type="GO" id="GO:0005524">
    <property type="term" value="F:ATP binding"/>
    <property type="evidence" value="ECO:0007669"/>
    <property type="project" value="UniProtKB-KW"/>
</dbReference>
<evidence type="ECO:0000256" key="6">
    <source>
        <dbReference type="ARBA" id="ARBA00022741"/>
    </source>
</evidence>
<organism evidence="13 14">
    <name type="scientific">Allostreptomyces psammosilenae</name>
    <dbReference type="NCBI Taxonomy" id="1892865"/>
    <lineage>
        <taxon>Bacteria</taxon>
        <taxon>Bacillati</taxon>
        <taxon>Actinomycetota</taxon>
        <taxon>Actinomycetes</taxon>
        <taxon>Kitasatosporales</taxon>
        <taxon>Streptomycetaceae</taxon>
        <taxon>Allostreptomyces</taxon>
    </lineage>
</organism>
<evidence type="ECO:0000256" key="8">
    <source>
        <dbReference type="ARBA" id="ARBA00022989"/>
    </source>
</evidence>
<dbReference type="Pfam" id="PF00005">
    <property type="entry name" value="ABC_tran"/>
    <property type="match status" value="1"/>
</dbReference>
<dbReference type="PANTHER" id="PTHR24221:SF646">
    <property type="entry name" value="HAEMOLYSIN SECRETION ATP-BINDING PROTEIN"/>
    <property type="match status" value="1"/>
</dbReference>
<dbReference type="Gene3D" id="3.40.50.300">
    <property type="entry name" value="P-loop containing nucleotide triphosphate hydrolases"/>
    <property type="match status" value="1"/>
</dbReference>
<dbReference type="InterPro" id="IPR027417">
    <property type="entry name" value="P-loop_NTPase"/>
</dbReference>
<dbReference type="PROSITE" id="PS00211">
    <property type="entry name" value="ABC_TRANSPORTER_1"/>
    <property type="match status" value="1"/>
</dbReference>
<evidence type="ECO:0000256" key="9">
    <source>
        <dbReference type="ARBA" id="ARBA00023136"/>
    </source>
</evidence>
<protein>
    <submittedName>
        <fullName evidence="13">ABC-type transport system involved in cytochrome bd biosynthesis fused ATPase/permease subunit</fullName>
    </submittedName>
</protein>
<keyword evidence="14" id="KW-1185">Reference proteome</keyword>
<dbReference type="AlphaFoldDB" id="A0A852ZSA2"/>
<evidence type="ECO:0000313" key="14">
    <source>
        <dbReference type="Proteomes" id="UP000567795"/>
    </source>
</evidence>
<proteinExistence type="predicted"/>
<accession>A0A852ZSA2</accession>
<keyword evidence="2" id="KW-0813">Transport</keyword>
<dbReference type="InterPro" id="IPR003439">
    <property type="entry name" value="ABC_transporter-like_ATP-bd"/>
</dbReference>
<keyword evidence="8 10" id="KW-1133">Transmembrane helix</keyword>
<feature type="domain" description="ABC transporter" evidence="11">
    <location>
        <begin position="333"/>
        <end position="575"/>
    </location>
</feature>
<dbReference type="Proteomes" id="UP000567795">
    <property type="component" value="Unassembled WGS sequence"/>
</dbReference>
<dbReference type="SMART" id="SM00382">
    <property type="entry name" value="AAA"/>
    <property type="match status" value="1"/>
</dbReference>
<gene>
    <name evidence="13" type="ORF">FHU37_001638</name>
</gene>
<dbReference type="InterPro" id="IPR036640">
    <property type="entry name" value="ABC1_TM_sf"/>
</dbReference>
<sequence>MIHRGLLRLAGAVAWPIALSTAVALCLAAAGVGQAVALAHALTHLFRDAPGPAAGALVWASAFALLRAGLVWLAEVTRARCGIAVRVRLRDRLVGRLAELGPGHAAGERAGRIQATLVAGVEGLDAYYSRYLPQLLVVLLVPAGIVGWLFTVSVPAATVLAAAVAVAVVVPRFWDATLLRRGRDRWARLTRLSADYLEATQAIPTLRVLGAGRRTDERLAEQAARLHRSTMAQLRVSLVEGGISALAIHGGTAATLLVVGAGALSGTVPPTNAFLFLLCARECFRPLGDLSSAWHAGYLGLTAADDIDALLGAVPRVRDTGTHPAPDDPAPEVRFERVTFTHPGPPDRPAAPARPTLDRVSVRCPPGGMLGVVGASGAGKSTLAHLLLRHDDPDGGRILLAGRPLPEYRLDALRATVAVVHQDPYLFHGSVADNLRLARPEATDRELRHAAALAQAHAFLEALPDGYDTVIGERGSSLSGGQAQRLALARAFLSPARVLVLDEATSHLDAPTEQAVLRALRTELADRTRVVIAHRLHAVRDADVIAVVSDGRVVETGSHEELVRKPHGAYRALLRAQEGATTATDEEVPA</sequence>
<feature type="transmembrane region" description="Helical" evidence="10">
    <location>
        <begin position="55"/>
        <end position="74"/>
    </location>
</feature>
<evidence type="ECO:0000256" key="4">
    <source>
        <dbReference type="ARBA" id="ARBA00022519"/>
    </source>
</evidence>
<evidence type="ECO:0000256" key="2">
    <source>
        <dbReference type="ARBA" id="ARBA00022448"/>
    </source>
</evidence>
<dbReference type="PANTHER" id="PTHR24221">
    <property type="entry name" value="ATP-BINDING CASSETTE SUB-FAMILY B"/>
    <property type="match status" value="1"/>
</dbReference>
<dbReference type="EMBL" id="JACBZD010000001">
    <property type="protein sequence ID" value="NYI04695.1"/>
    <property type="molecule type" value="Genomic_DNA"/>
</dbReference>
<keyword evidence="5 10" id="KW-0812">Transmembrane</keyword>
<keyword evidence="4" id="KW-0997">Cell inner membrane</keyword>
<comment type="caution">
    <text evidence="13">The sequence shown here is derived from an EMBL/GenBank/DDBJ whole genome shotgun (WGS) entry which is preliminary data.</text>
</comment>
<name>A0A852ZSA2_9ACTN</name>
<evidence type="ECO:0000256" key="5">
    <source>
        <dbReference type="ARBA" id="ARBA00022692"/>
    </source>
</evidence>
<evidence type="ECO:0000256" key="1">
    <source>
        <dbReference type="ARBA" id="ARBA00004651"/>
    </source>
</evidence>
<evidence type="ECO:0000313" key="13">
    <source>
        <dbReference type="EMBL" id="NYI04695.1"/>
    </source>
</evidence>
<dbReference type="RefSeq" id="WP_179813556.1">
    <property type="nucleotide sequence ID" value="NZ_JACBZD010000001.1"/>
</dbReference>
<evidence type="ECO:0000256" key="3">
    <source>
        <dbReference type="ARBA" id="ARBA00022475"/>
    </source>
</evidence>
<dbReference type="InterPro" id="IPR003593">
    <property type="entry name" value="AAA+_ATPase"/>
</dbReference>
<dbReference type="GO" id="GO:0140359">
    <property type="term" value="F:ABC-type transporter activity"/>
    <property type="evidence" value="ECO:0007669"/>
    <property type="project" value="InterPro"/>
</dbReference>
<evidence type="ECO:0000259" key="12">
    <source>
        <dbReference type="PROSITE" id="PS50929"/>
    </source>
</evidence>
<dbReference type="InterPro" id="IPR011527">
    <property type="entry name" value="ABC1_TM_dom"/>
</dbReference>
<evidence type="ECO:0000259" key="11">
    <source>
        <dbReference type="PROSITE" id="PS50893"/>
    </source>
</evidence>
<dbReference type="Pfam" id="PF00664">
    <property type="entry name" value="ABC_membrane"/>
    <property type="match status" value="1"/>
</dbReference>
<keyword evidence="7" id="KW-0067">ATP-binding</keyword>
<evidence type="ECO:0000256" key="10">
    <source>
        <dbReference type="SAM" id="Phobius"/>
    </source>
</evidence>
<evidence type="ECO:0000256" key="7">
    <source>
        <dbReference type="ARBA" id="ARBA00022840"/>
    </source>
</evidence>
<dbReference type="FunFam" id="3.40.50.300:FF:001001">
    <property type="entry name" value="Multidrug ABC transporter ATP-binding protein"/>
    <property type="match status" value="1"/>
</dbReference>
<dbReference type="GO" id="GO:0005886">
    <property type="term" value="C:plasma membrane"/>
    <property type="evidence" value="ECO:0007669"/>
    <property type="project" value="UniProtKB-SubCell"/>
</dbReference>
<dbReference type="Gene3D" id="1.20.1560.10">
    <property type="entry name" value="ABC transporter type 1, transmembrane domain"/>
    <property type="match status" value="1"/>
</dbReference>
<dbReference type="GO" id="GO:0034040">
    <property type="term" value="F:ATPase-coupled lipid transmembrane transporter activity"/>
    <property type="evidence" value="ECO:0007669"/>
    <property type="project" value="TreeGrafter"/>
</dbReference>
<dbReference type="PROSITE" id="PS50893">
    <property type="entry name" value="ABC_TRANSPORTER_2"/>
    <property type="match status" value="1"/>
</dbReference>
<dbReference type="GO" id="GO:0016887">
    <property type="term" value="F:ATP hydrolysis activity"/>
    <property type="evidence" value="ECO:0007669"/>
    <property type="project" value="InterPro"/>
</dbReference>
<dbReference type="PROSITE" id="PS50929">
    <property type="entry name" value="ABC_TM1F"/>
    <property type="match status" value="1"/>
</dbReference>
<keyword evidence="6" id="KW-0547">Nucleotide-binding</keyword>
<reference evidence="13 14" key="1">
    <citation type="submission" date="2020-07" db="EMBL/GenBank/DDBJ databases">
        <title>Sequencing the genomes of 1000 actinobacteria strains.</title>
        <authorList>
            <person name="Klenk H.-P."/>
        </authorList>
    </citation>
    <scope>NUCLEOTIDE SEQUENCE [LARGE SCALE GENOMIC DNA]</scope>
    <source>
        <strain evidence="13 14">DSM 42178</strain>
    </source>
</reference>
<dbReference type="InterPro" id="IPR017871">
    <property type="entry name" value="ABC_transporter-like_CS"/>
</dbReference>
<comment type="subcellular location">
    <subcellularLocation>
        <location evidence="1">Cell membrane</location>
        <topology evidence="1">Multi-pass membrane protein</topology>
    </subcellularLocation>
</comment>
<feature type="domain" description="ABC transmembrane type-1" evidence="12">
    <location>
        <begin position="18"/>
        <end position="299"/>
    </location>
</feature>
<dbReference type="SUPFAM" id="SSF90123">
    <property type="entry name" value="ABC transporter transmembrane region"/>
    <property type="match status" value="1"/>
</dbReference>